<dbReference type="RefSeq" id="WP_093852643.1">
    <property type="nucleotide sequence ID" value="NZ_JAVRER010000041.1"/>
</dbReference>
<sequence>MPSGIEAFRAALAARVAGGAPLAAGHGFRGAVLVEGLSDLAAVEALAAREGRDLPAEGIAVVPMGGAMSIAAYAEALGPHGLGLRLTGLCDANEEPFYVRGFARAEVRHPSLHVCVADLEDELLRALGTDRAEEVVAAAGEERRWQTFRRQPAQLGRSRHDQLRRFLGTASGRKIRYGTLLTEALAADRVPPPLTALLARL</sequence>
<keyword evidence="2" id="KW-0808">Transferase</keyword>
<dbReference type="EMBL" id="JAVRER010000041">
    <property type="protein sequence ID" value="MDT0418262.1"/>
    <property type="molecule type" value="Genomic_DNA"/>
</dbReference>
<evidence type="ECO:0000313" key="3">
    <source>
        <dbReference type="Proteomes" id="UP001183607"/>
    </source>
</evidence>
<dbReference type="Pfam" id="PF20469">
    <property type="entry name" value="OLD-like_TOPRIM"/>
    <property type="match status" value="1"/>
</dbReference>
<proteinExistence type="predicted"/>
<dbReference type="InterPro" id="IPR034139">
    <property type="entry name" value="TOPRIM_OLD"/>
</dbReference>
<organism evidence="2 3">
    <name type="scientific">Streptomyces evansiae</name>
    <dbReference type="NCBI Taxonomy" id="3075535"/>
    <lineage>
        <taxon>Bacteria</taxon>
        <taxon>Bacillati</taxon>
        <taxon>Actinomycetota</taxon>
        <taxon>Actinomycetes</taxon>
        <taxon>Kitasatosporales</taxon>
        <taxon>Streptomycetaceae</taxon>
        <taxon>Streptomyces</taxon>
    </lineage>
</organism>
<comment type="caution">
    <text evidence="2">The sequence shown here is derived from an EMBL/GenBank/DDBJ whole genome shotgun (WGS) entry which is preliminary data.</text>
</comment>
<protein>
    <submittedName>
        <fullName evidence="2">TOPRIM nucleotidyl transferase/hydrolase domain-containing protein</fullName>
    </submittedName>
</protein>
<feature type="domain" description="OLD protein-like TOPRIM" evidence="1">
    <location>
        <begin position="29"/>
        <end position="91"/>
    </location>
</feature>
<dbReference type="AlphaFoldDB" id="A0ABD5ECF8"/>
<name>A0ABD5ECF8_9ACTN</name>
<evidence type="ECO:0000259" key="1">
    <source>
        <dbReference type="Pfam" id="PF20469"/>
    </source>
</evidence>
<evidence type="ECO:0000313" key="2">
    <source>
        <dbReference type="EMBL" id="MDT0418262.1"/>
    </source>
</evidence>
<dbReference type="Proteomes" id="UP001183607">
    <property type="component" value="Unassembled WGS sequence"/>
</dbReference>
<accession>A0ABD5ECF8</accession>
<dbReference type="GO" id="GO:0016740">
    <property type="term" value="F:transferase activity"/>
    <property type="evidence" value="ECO:0007669"/>
    <property type="project" value="UniProtKB-KW"/>
</dbReference>
<gene>
    <name evidence="2" type="ORF">RM574_22505</name>
</gene>
<reference evidence="3" key="1">
    <citation type="submission" date="2023-07" db="EMBL/GenBank/DDBJ databases">
        <title>30 novel species of actinomycetes from the DSMZ collection.</title>
        <authorList>
            <person name="Nouioui I."/>
        </authorList>
    </citation>
    <scope>NUCLEOTIDE SEQUENCE [LARGE SCALE GENOMIC DNA]</scope>
    <source>
        <strain evidence="3">DSM 41982</strain>
    </source>
</reference>